<dbReference type="EMBL" id="CM039178">
    <property type="protein sequence ID" value="KAH9678318.1"/>
    <property type="molecule type" value="Genomic_DNA"/>
</dbReference>
<name>A0ACB8HU36_CITSI</name>
<comment type="caution">
    <text evidence="1">The sequence shown here is derived from an EMBL/GenBank/DDBJ whole genome shotgun (WGS) entry which is preliminary data.</text>
</comment>
<sequence length="298" mass="32828">MFILMLGTVPNVLVCVQGVNKGLVAKRLLSTMQEREMLPDFVLCIGDDRSDEDMLEVIISSMAGPSIAPGADLHVLSNGSCIGISSMKKQSPLFLSRVCKFKEVGCDWFLHFAPVLSLLGLTRAPAASVDTSYVTTFCKSTTYPALCMRSLSGYARVIRRSPRQMSLVALSVSLSRTKSAYSFLTKLNRFKNLKPKEYRAIADCLELMDDSVDRLSKSVQEMKNLGRVKSRDFLFHMSNVQTWASAALTNGNTCLDGFADKSMNGKVKDSVTAQVAYVVQVTRNALGLVNQFANNNRH</sequence>
<keyword evidence="2" id="KW-1185">Reference proteome</keyword>
<dbReference type="Proteomes" id="UP000829398">
    <property type="component" value="Chromosome 9"/>
</dbReference>
<evidence type="ECO:0000313" key="2">
    <source>
        <dbReference type="Proteomes" id="UP000829398"/>
    </source>
</evidence>
<evidence type="ECO:0000313" key="1">
    <source>
        <dbReference type="EMBL" id="KAH9678318.1"/>
    </source>
</evidence>
<accession>A0ACB8HU36</accession>
<reference evidence="2" key="1">
    <citation type="journal article" date="2023" name="Hortic. Res.">
        <title>A chromosome-level phased genome enabling allele-level studies in sweet orange: a case study on citrus Huanglongbing tolerance.</title>
        <authorList>
            <person name="Wu B."/>
            <person name="Yu Q."/>
            <person name="Deng Z."/>
            <person name="Duan Y."/>
            <person name="Luo F."/>
            <person name="Gmitter F. Jr."/>
        </authorList>
    </citation>
    <scope>NUCLEOTIDE SEQUENCE [LARGE SCALE GENOMIC DNA]</scope>
    <source>
        <strain evidence="2">cv. Valencia</strain>
    </source>
</reference>
<organism evidence="1 2">
    <name type="scientific">Citrus sinensis</name>
    <name type="common">Sweet orange</name>
    <name type="synonym">Citrus aurantium var. sinensis</name>
    <dbReference type="NCBI Taxonomy" id="2711"/>
    <lineage>
        <taxon>Eukaryota</taxon>
        <taxon>Viridiplantae</taxon>
        <taxon>Streptophyta</taxon>
        <taxon>Embryophyta</taxon>
        <taxon>Tracheophyta</taxon>
        <taxon>Spermatophyta</taxon>
        <taxon>Magnoliopsida</taxon>
        <taxon>eudicotyledons</taxon>
        <taxon>Gunneridae</taxon>
        <taxon>Pentapetalae</taxon>
        <taxon>rosids</taxon>
        <taxon>malvids</taxon>
        <taxon>Sapindales</taxon>
        <taxon>Rutaceae</taxon>
        <taxon>Aurantioideae</taxon>
        <taxon>Citrus</taxon>
    </lineage>
</organism>
<protein>
    <submittedName>
        <fullName evidence="1">PMEI domain-containing protein</fullName>
    </submittedName>
</protein>
<gene>
    <name evidence="1" type="ORF">KPL71_025661</name>
</gene>
<proteinExistence type="predicted"/>